<dbReference type="InterPro" id="IPR007650">
    <property type="entry name" value="Zf-FLZ_dom"/>
</dbReference>
<dbReference type="PROSITE" id="PS51795">
    <property type="entry name" value="ZF_FLZ"/>
    <property type="match status" value="1"/>
</dbReference>
<sequence length="346" mass="39432">MRQTLYAKHDKLSNCNQNSTRMTQFHHQLQKEANRGRFFSFPFSFPWFCKFVAKKWRPQSSSKERKKETRVVSLCPFGLCFLGFVKRWWFWLKVPFIKLVYFNSSSFWVQEAASESKPFSAFKNPFWSESSTPKTPEHEAKHKLDSKGIGLAIVDSLKDDCFDPSLSKPVLFGSQLRVQIPSLPNVVSPAESPRTPPEFSIKTRTSQLSSLSSVFSPPVVKSNETLNSPRVFIGGSFSASEMELSEDYTCVITHGSNPRTTHIFDDCIVETCCGVVSSKGENGSSFQPENFLSFCFTCRKNLSPGKDIYIYRGEKAFCSEECRYQEMMLEEGTEKPDSDDMFGTYS</sequence>
<evidence type="ECO:0000256" key="5">
    <source>
        <dbReference type="SAM" id="Phobius"/>
    </source>
</evidence>
<feature type="transmembrane region" description="Helical" evidence="5">
    <location>
        <begin position="71"/>
        <end position="91"/>
    </location>
</feature>
<keyword evidence="3" id="KW-0862">Zinc</keyword>
<feature type="zinc finger region" description="FLZ-type" evidence="4">
    <location>
        <begin position="290"/>
        <end position="334"/>
    </location>
</feature>
<evidence type="ECO:0000256" key="1">
    <source>
        <dbReference type="ARBA" id="ARBA00009374"/>
    </source>
</evidence>
<keyword evidence="3" id="KW-0863">Zinc-finger</keyword>
<evidence type="ECO:0000313" key="7">
    <source>
        <dbReference type="EMBL" id="KAK8973300.1"/>
    </source>
</evidence>
<protein>
    <recommendedName>
        <fullName evidence="6">FLZ-type domain-containing protein</fullName>
    </recommendedName>
</protein>
<feature type="domain" description="FLZ-type" evidence="6">
    <location>
        <begin position="290"/>
        <end position="334"/>
    </location>
</feature>
<accession>A0ABR2NAV6</accession>
<evidence type="ECO:0000256" key="2">
    <source>
        <dbReference type="ARBA" id="ARBA00022723"/>
    </source>
</evidence>
<evidence type="ECO:0000256" key="4">
    <source>
        <dbReference type="PROSITE-ProRule" id="PRU01131"/>
    </source>
</evidence>
<keyword evidence="5" id="KW-1133">Transmembrane helix</keyword>
<dbReference type="EMBL" id="JBBPBN010000187">
    <property type="protein sequence ID" value="KAK8973300.1"/>
    <property type="molecule type" value="Genomic_DNA"/>
</dbReference>
<keyword evidence="5" id="KW-0472">Membrane</keyword>
<keyword evidence="2" id="KW-0479">Metal-binding</keyword>
<reference evidence="7 8" key="1">
    <citation type="journal article" date="2024" name="G3 (Bethesda)">
        <title>Genome assembly of Hibiscus sabdariffa L. provides insights into metabolisms of medicinal natural products.</title>
        <authorList>
            <person name="Kim T."/>
        </authorList>
    </citation>
    <scope>NUCLEOTIDE SEQUENCE [LARGE SCALE GENOMIC DNA]</scope>
    <source>
        <strain evidence="7">TK-2024</strain>
        <tissue evidence="7">Old leaves</tissue>
    </source>
</reference>
<dbReference type="PANTHER" id="PTHR46443:SF21">
    <property type="entry name" value="FCS-LIKE ZINC FINGER 8"/>
    <property type="match status" value="1"/>
</dbReference>
<gene>
    <name evidence="7" type="ORF">V6N11_069171</name>
</gene>
<evidence type="ECO:0000256" key="3">
    <source>
        <dbReference type="ARBA" id="ARBA00022771"/>
    </source>
</evidence>
<evidence type="ECO:0000313" key="8">
    <source>
        <dbReference type="Proteomes" id="UP001396334"/>
    </source>
</evidence>
<keyword evidence="5" id="KW-0812">Transmembrane</keyword>
<evidence type="ECO:0000259" key="6">
    <source>
        <dbReference type="PROSITE" id="PS51795"/>
    </source>
</evidence>
<comment type="similarity">
    <text evidence="1">Belongs to the FLZ family.</text>
</comment>
<dbReference type="InterPro" id="IPR044593">
    <property type="entry name" value="FLZ8/MARD1"/>
</dbReference>
<comment type="caution">
    <text evidence="7">The sequence shown here is derived from an EMBL/GenBank/DDBJ whole genome shotgun (WGS) entry which is preliminary data.</text>
</comment>
<dbReference type="PANTHER" id="PTHR46443">
    <property type="entry name" value="FCS-LIKE ZINC FINGER 8"/>
    <property type="match status" value="1"/>
</dbReference>
<name>A0ABR2NAV6_9ROSI</name>
<keyword evidence="8" id="KW-1185">Reference proteome</keyword>
<dbReference type="Proteomes" id="UP001396334">
    <property type="component" value="Unassembled WGS sequence"/>
</dbReference>
<proteinExistence type="inferred from homology"/>
<dbReference type="Pfam" id="PF04570">
    <property type="entry name" value="zf-FLZ"/>
    <property type="match status" value="1"/>
</dbReference>
<organism evidence="7 8">
    <name type="scientific">Hibiscus sabdariffa</name>
    <name type="common">roselle</name>
    <dbReference type="NCBI Taxonomy" id="183260"/>
    <lineage>
        <taxon>Eukaryota</taxon>
        <taxon>Viridiplantae</taxon>
        <taxon>Streptophyta</taxon>
        <taxon>Embryophyta</taxon>
        <taxon>Tracheophyta</taxon>
        <taxon>Spermatophyta</taxon>
        <taxon>Magnoliopsida</taxon>
        <taxon>eudicotyledons</taxon>
        <taxon>Gunneridae</taxon>
        <taxon>Pentapetalae</taxon>
        <taxon>rosids</taxon>
        <taxon>malvids</taxon>
        <taxon>Malvales</taxon>
        <taxon>Malvaceae</taxon>
        <taxon>Malvoideae</taxon>
        <taxon>Hibiscus</taxon>
    </lineage>
</organism>